<evidence type="ECO:0000256" key="1">
    <source>
        <dbReference type="ARBA" id="ARBA00004141"/>
    </source>
</evidence>
<evidence type="ECO:0000256" key="2">
    <source>
        <dbReference type="ARBA" id="ARBA00007779"/>
    </source>
</evidence>
<dbReference type="Pfam" id="PF02714">
    <property type="entry name" value="RSN1_7TM"/>
    <property type="match status" value="1"/>
</dbReference>
<dbReference type="EMBL" id="MU865326">
    <property type="protein sequence ID" value="KAK4227840.1"/>
    <property type="molecule type" value="Genomic_DNA"/>
</dbReference>
<comment type="subcellular location">
    <subcellularLocation>
        <location evidence="1">Membrane</location>
        <topology evidence="1">Multi-pass membrane protein</topology>
    </subcellularLocation>
</comment>
<feature type="domain" description="CSC1/OSCA1-like cytosolic" evidence="12">
    <location>
        <begin position="688"/>
        <end position="772"/>
    </location>
</feature>
<evidence type="ECO:0000256" key="5">
    <source>
        <dbReference type="ARBA" id="ARBA00022989"/>
    </source>
</evidence>
<dbReference type="Pfam" id="PF12621">
    <property type="entry name" value="PHM7_ext"/>
    <property type="match status" value="1"/>
</dbReference>
<feature type="domain" description="CSC1/OSCA1-like N-terminal transmembrane" evidence="11">
    <location>
        <begin position="79"/>
        <end position="261"/>
    </location>
</feature>
<dbReference type="GO" id="GO:0005227">
    <property type="term" value="F:calcium-activated cation channel activity"/>
    <property type="evidence" value="ECO:0007669"/>
    <property type="project" value="InterPro"/>
</dbReference>
<protein>
    <recommendedName>
        <fullName evidence="15">Phosphate metabolism protein</fullName>
    </recommendedName>
</protein>
<gene>
    <name evidence="13" type="ORF">QBC38DRAFT_180464</name>
</gene>
<dbReference type="InterPro" id="IPR022257">
    <property type="entry name" value="PHM7_ext"/>
</dbReference>
<name>A0AAN7H365_9PEZI</name>
<dbReference type="Proteomes" id="UP001301958">
    <property type="component" value="Unassembled WGS sequence"/>
</dbReference>
<comment type="similarity">
    <text evidence="2">Belongs to the CSC1 (TC 1.A.17) family.</text>
</comment>
<feature type="domain" description="10TM putative phosphate transporter extracellular tail" evidence="10">
    <location>
        <begin position="1232"/>
        <end position="1310"/>
    </location>
</feature>
<evidence type="ECO:0000313" key="14">
    <source>
        <dbReference type="Proteomes" id="UP001301958"/>
    </source>
</evidence>
<feature type="compositionally biased region" description="Basic and acidic residues" evidence="7">
    <location>
        <begin position="378"/>
        <end position="395"/>
    </location>
</feature>
<feature type="transmembrane region" description="Helical" evidence="8">
    <location>
        <begin position="1039"/>
        <end position="1059"/>
    </location>
</feature>
<evidence type="ECO:0000259" key="9">
    <source>
        <dbReference type="Pfam" id="PF02714"/>
    </source>
</evidence>
<evidence type="ECO:0000259" key="12">
    <source>
        <dbReference type="Pfam" id="PF14703"/>
    </source>
</evidence>
<evidence type="ECO:0000256" key="3">
    <source>
        <dbReference type="ARBA" id="ARBA00022448"/>
    </source>
</evidence>
<evidence type="ECO:0000313" key="13">
    <source>
        <dbReference type="EMBL" id="KAK4227840.1"/>
    </source>
</evidence>
<dbReference type="Pfam" id="PF13967">
    <property type="entry name" value="RSN1_TM"/>
    <property type="match status" value="1"/>
</dbReference>
<sequence length="1319" mass="147437">MSTSTISPAATPTPTPTPTGLSTILSGSTSLLSTITSSVTSPTSSSSAPASTSSVFVHDAFDAAASGSAQTQSGISLVAFLTALATSLIIFGVQMGFFLVLRNKLVRIFKPKTYLVPERERTDPPPASHWALVWKLMAFRDREIINKCGLDAYFFLRYLQTLLIIFIPIAIVVIPILLPINYIGGRGQGLVDIRDDNDHNSALSSRSTDDPDAPKNITSEIPKGLDTLAWGNVANNKLHRRWAHLVLALLVIIWVCGVFFAELRVYVKIRQDYLTSAEHRLRASANTVLVSSIPDKWLTEEALRGLFDVFPGGIRNVWLTRDFTPLLEKIHKRDEIHKQLEAAESDLIRAAKRKQLKHAKGGGHFQKFTAEGRAAKAQHADRAKAENEEAQRRAEQGVGLSANTPRVPQGIQEAVREAERNPQDGDLTDVQEDPEETLGQSANGGRASPFSKIRQDIGKGVDKGRSAVTGAVTGAGLGIVGGAKAFQKGLDNKVIGRPGGFQVINAPKPGRDSPSPTSTASDYPGHGYDDDRPKNSFASERPLNSQARHAHTASNVSQDSELKRYEGFNPVAFGNTTRKATNMDEMIVTEKTWWFQFWKPPTGSYASPIPQGYENSDYPWTKENKKSFWEKFKDSLTGRNVFTAEYPPAFTYDYRTTPEEGAEWKRWLKPKERPHHRAARFDWTPSWLPGLPFISPKVDTIYWCREQLAQLNMEIEEDQKHQERFPVMNAAFIQFNHQVAAHMACQSVTHHVPKHMAPRMVEISPEDVIWDNMAMTWWNEWLRRFIVFAIVAGMVILWAFPVAWTASLANIDSLISQFEWLSFLTSSKTIENLIKAVAGVLPAVVLAIILSLVPVILDFLCELQGSKTGSIKSEMVQIYYFAFLFVQVFLVVSITSGVFQIIEELGKNVGKTTDILASNIPKAANYFFAYMILQALSTSSGTLLQIGTLLIWYFWARIVDNTARAKWQRNTKLPSVNWGSFFPVYTNFACIALIYSIIAPIISIFAIITFSLLWFAHRYNMLYVIRFKTDTGGVLYPRAINQTFTGLYVMELCMIGLFFLDSDENGKAASFRQAIIMVVALILTALYQYVLNASFGPLLRFLPITFEDEAVLRDEAFRREQARRFGLLVEDDEATGLNRVGTSAATGDDIELEKLSHRKHTRTHSSISKFNPAKGIAQAGHWAARGGRQIRQATFSKADESLRTAAQYRKEKRLRDLEAQRAMGNALYGDYPDSIDDLMPDERDALVRKAFQHSALRARTPIVWIPRDDLGVSDDEIRRTNSFSYHIPITNEGTALDSEVRVVYGRNPPDFSSTDLINL</sequence>
<reference evidence="13" key="1">
    <citation type="journal article" date="2023" name="Mol. Phylogenet. Evol.">
        <title>Genome-scale phylogeny and comparative genomics of the fungal order Sordariales.</title>
        <authorList>
            <person name="Hensen N."/>
            <person name="Bonometti L."/>
            <person name="Westerberg I."/>
            <person name="Brannstrom I.O."/>
            <person name="Guillou S."/>
            <person name="Cros-Aarteil S."/>
            <person name="Calhoun S."/>
            <person name="Haridas S."/>
            <person name="Kuo A."/>
            <person name="Mondo S."/>
            <person name="Pangilinan J."/>
            <person name="Riley R."/>
            <person name="LaButti K."/>
            <person name="Andreopoulos B."/>
            <person name="Lipzen A."/>
            <person name="Chen C."/>
            <person name="Yan M."/>
            <person name="Daum C."/>
            <person name="Ng V."/>
            <person name="Clum A."/>
            <person name="Steindorff A."/>
            <person name="Ohm R.A."/>
            <person name="Martin F."/>
            <person name="Silar P."/>
            <person name="Natvig D.O."/>
            <person name="Lalanne C."/>
            <person name="Gautier V."/>
            <person name="Ament-Velasquez S.L."/>
            <person name="Kruys A."/>
            <person name="Hutchinson M.I."/>
            <person name="Powell A.J."/>
            <person name="Barry K."/>
            <person name="Miller A.N."/>
            <person name="Grigoriev I.V."/>
            <person name="Debuchy R."/>
            <person name="Gladieux P."/>
            <person name="Hiltunen Thoren M."/>
            <person name="Johannesson H."/>
        </authorList>
    </citation>
    <scope>NUCLEOTIDE SEQUENCE</scope>
    <source>
        <strain evidence="13">CBS 990.96</strain>
    </source>
</reference>
<feature type="compositionally biased region" description="Basic and acidic residues" evidence="7">
    <location>
        <begin position="414"/>
        <end position="423"/>
    </location>
</feature>
<keyword evidence="4 8" id="KW-0812">Transmembrane</keyword>
<evidence type="ECO:0000256" key="8">
    <source>
        <dbReference type="SAM" id="Phobius"/>
    </source>
</evidence>
<evidence type="ECO:0000259" key="11">
    <source>
        <dbReference type="Pfam" id="PF13967"/>
    </source>
</evidence>
<feature type="region of interest" description="Disordered" evidence="7">
    <location>
        <begin position="500"/>
        <end position="561"/>
    </location>
</feature>
<feature type="compositionally biased region" description="Low complexity" evidence="7">
    <location>
        <begin position="1"/>
        <end position="10"/>
    </location>
</feature>
<feature type="transmembrane region" description="Helical" evidence="8">
    <location>
        <begin position="242"/>
        <end position="261"/>
    </location>
</feature>
<feature type="transmembrane region" description="Helical" evidence="8">
    <location>
        <begin position="878"/>
        <end position="902"/>
    </location>
</feature>
<feature type="transmembrane region" description="Helical" evidence="8">
    <location>
        <begin position="785"/>
        <end position="804"/>
    </location>
</feature>
<keyword evidence="3" id="KW-0813">Transport</keyword>
<keyword evidence="14" id="KW-1185">Reference proteome</keyword>
<feature type="domain" description="CSC1/OSCA1-like cytosolic" evidence="12">
    <location>
        <begin position="286"/>
        <end position="358"/>
    </location>
</feature>
<feature type="transmembrane region" description="Helical" evidence="8">
    <location>
        <begin position="77"/>
        <end position="101"/>
    </location>
</feature>
<proteinExistence type="inferred from homology"/>
<evidence type="ECO:0000256" key="6">
    <source>
        <dbReference type="ARBA" id="ARBA00023136"/>
    </source>
</evidence>
<keyword evidence="5 8" id="KW-1133">Transmembrane helix</keyword>
<feature type="region of interest" description="Disordered" evidence="7">
    <location>
        <begin position="1"/>
        <end position="20"/>
    </location>
</feature>
<dbReference type="PANTHER" id="PTHR13018">
    <property type="entry name" value="PROBABLE MEMBRANE PROTEIN DUF221-RELATED"/>
    <property type="match status" value="1"/>
</dbReference>
<organism evidence="13 14">
    <name type="scientific">Podospora fimiseda</name>
    <dbReference type="NCBI Taxonomy" id="252190"/>
    <lineage>
        <taxon>Eukaryota</taxon>
        <taxon>Fungi</taxon>
        <taxon>Dikarya</taxon>
        <taxon>Ascomycota</taxon>
        <taxon>Pezizomycotina</taxon>
        <taxon>Sordariomycetes</taxon>
        <taxon>Sordariomycetidae</taxon>
        <taxon>Sordariales</taxon>
        <taxon>Podosporaceae</taxon>
        <taxon>Podospora</taxon>
    </lineage>
</organism>
<accession>A0AAN7H365</accession>
<feature type="transmembrane region" description="Helical" evidence="8">
    <location>
        <begin position="927"/>
        <end position="955"/>
    </location>
</feature>
<dbReference type="InterPro" id="IPR003864">
    <property type="entry name" value="CSC1/OSCA1-like_7TM"/>
</dbReference>
<feature type="transmembrane region" description="Helical" evidence="8">
    <location>
        <begin position="1001"/>
        <end position="1019"/>
    </location>
</feature>
<dbReference type="InterPro" id="IPR027815">
    <property type="entry name" value="CSC1/OSCA1-like_cyt"/>
</dbReference>
<feature type="domain" description="CSC1/OSCA1-like 7TM region" evidence="9">
    <location>
        <begin position="783"/>
        <end position="1058"/>
    </location>
</feature>
<comment type="caution">
    <text evidence="13">The sequence shown here is derived from an EMBL/GenBank/DDBJ whole genome shotgun (WGS) entry which is preliminary data.</text>
</comment>
<evidence type="ECO:0008006" key="15">
    <source>
        <dbReference type="Google" id="ProtNLM"/>
    </source>
</evidence>
<dbReference type="Pfam" id="PF14703">
    <property type="entry name" value="PHM7_cyt"/>
    <property type="match status" value="2"/>
</dbReference>
<feature type="transmembrane region" description="Helical" evidence="8">
    <location>
        <begin position="833"/>
        <end position="857"/>
    </location>
</feature>
<feature type="compositionally biased region" description="Polar residues" evidence="7">
    <location>
        <begin position="536"/>
        <end position="559"/>
    </location>
</feature>
<feature type="transmembrane region" description="Helical" evidence="8">
    <location>
        <begin position="1071"/>
        <end position="1091"/>
    </location>
</feature>
<dbReference type="InterPro" id="IPR045122">
    <property type="entry name" value="Csc1-like"/>
</dbReference>
<evidence type="ECO:0000256" key="4">
    <source>
        <dbReference type="ARBA" id="ARBA00022692"/>
    </source>
</evidence>
<dbReference type="PANTHER" id="PTHR13018:SF20">
    <property type="entry name" value="SPORULATION-SPECIFIC PROTEIN 75"/>
    <property type="match status" value="1"/>
</dbReference>
<keyword evidence="6 8" id="KW-0472">Membrane</keyword>
<dbReference type="GO" id="GO:0005886">
    <property type="term" value="C:plasma membrane"/>
    <property type="evidence" value="ECO:0007669"/>
    <property type="project" value="TreeGrafter"/>
</dbReference>
<feature type="compositionally biased region" description="Acidic residues" evidence="7">
    <location>
        <begin position="426"/>
        <end position="436"/>
    </location>
</feature>
<evidence type="ECO:0000256" key="7">
    <source>
        <dbReference type="SAM" id="MobiDB-lite"/>
    </source>
</evidence>
<feature type="transmembrane region" description="Helical" evidence="8">
    <location>
        <begin position="162"/>
        <end position="183"/>
    </location>
</feature>
<dbReference type="InterPro" id="IPR032880">
    <property type="entry name" value="CSC1/OSCA1-like_N"/>
</dbReference>
<reference evidence="13" key="2">
    <citation type="submission" date="2023-05" db="EMBL/GenBank/DDBJ databases">
        <authorList>
            <consortium name="Lawrence Berkeley National Laboratory"/>
            <person name="Steindorff A."/>
            <person name="Hensen N."/>
            <person name="Bonometti L."/>
            <person name="Westerberg I."/>
            <person name="Brannstrom I.O."/>
            <person name="Guillou S."/>
            <person name="Cros-Aarteil S."/>
            <person name="Calhoun S."/>
            <person name="Haridas S."/>
            <person name="Kuo A."/>
            <person name="Mondo S."/>
            <person name="Pangilinan J."/>
            <person name="Riley R."/>
            <person name="Labutti K."/>
            <person name="Andreopoulos B."/>
            <person name="Lipzen A."/>
            <person name="Chen C."/>
            <person name="Yanf M."/>
            <person name="Daum C."/>
            <person name="Ng V."/>
            <person name="Clum A."/>
            <person name="Ohm R."/>
            <person name="Martin F."/>
            <person name="Silar P."/>
            <person name="Natvig D."/>
            <person name="Lalanne C."/>
            <person name="Gautier V."/>
            <person name="Ament-Velasquez S.L."/>
            <person name="Kruys A."/>
            <person name="Hutchinson M.I."/>
            <person name="Powell A.J."/>
            <person name="Barry K."/>
            <person name="Miller A.N."/>
            <person name="Grigoriev I.V."/>
            <person name="Debuchy R."/>
            <person name="Gladieux P."/>
            <person name="Thoren M.H."/>
            <person name="Johannesson H."/>
        </authorList>
    </citation>
    <scope>NUCLEOTIDE SEQUENCE</scope>
    <source>
        <strain evidence="13">CBS 990.96</strain>
    </source>
</reference>
<evidence type="ECO:0000259" key="10">
    <source>
        <dbReference type="Pfam" id="PF12621"/>
    </source>
</evidence>
<feature type="region of interest" description="Disordered" evidence="7">
    <location>
        <begin position="359"/>
        <end position="461"/>
    </location>
</feature>